<dbReference type="PANTHER" id="PTHR44688:SF16">
    <property type="entry name" value="DNA-BINDING TRANSCRIPTIONAL ACTIVATOR DEVR_DOSR"/>
    <property type="match status" value="1"/>
</dbReference>
<organism evidence="5 6">
    <name type="scientific">Sulfobacillus thermosulfidooxidans</name>
    <dbReference type="NCBI Taxonomy" id="28034"/>
    <lineage>
        <taxon>Bacteria</taxon>
        <taxon>Bacillati</taxon>
        <taxon>Bacillota</taxon>
        <taxon>Clostridia</taxon>
        <taxon>Eubacteriales</taxon>
        <taxon>Clostridiales Family XVII. Incertae Sedis</taxon>
        <taxon>Sulfobacillus</taxon>
    </lineage>
</organism>
<accession>A0A2T2WTD0</accession>
<dbReference type="AlphaFoldDB" id="A0A2T2WTD0"/>
<proteinExistence type="predicted"/>
<evidence type="ECO:0000313" key="5">
    <source>
        <dbReference type="EMBL" id="PSR25497.1"/>
    </source>
</evidence>
<dbReference type="PANTHER" id="PTHR44688">
    <property type="entry name" value="DNA-BINDING TRANSCRIPTIONAL ACTIVATOR DEVR_DOSR"/>
    <property type="match status" value="1"/>
</dbReference>
<evidence type="ECO:0000256" key="3">
    <source>
        <dbReference type="ARBA" id="ARBA00023163"/>
    </source>
</evidence>
<dbReference type="CDD" id="cd06170">
    <property type="entry name" value="LuxR_C_like"/>
    <property type="match status" value="1"/>
</dbReference>
<dbReference type="InterPro" id="IPR016032">
    <property type="entry name" value="Sig_transdc_resp-reg_C-effctor"/>
</dbReference>
<dbReference type="SMART" id="SM00421">
    <property type="entry name" value="HTH_LUXR"/>
    <property type="match status" value="1"/>
</dbReference>
<keyword evidence="3" id="KW-0804">Transcription</keyword>
<dbReference type="Pfam" id="PF00196">
    <property type="entry name" value="GerE"/>
    <property type="match status" value="1"/>
</dbReference>
<dbReference type="PRINTS" id="PR00038">
    <property type="entry name" value="HTHLUXR"/>
</dbReference>
<dbReference type="Proteomes" id="UP000242705">
    <property type="component" value="Unassembled WGS sequence"/>
</dbReference>
<feature type="domain" description="HTH luxR-type" evidence="4">
    <location>
        <begin position="1"/>
        <end position="63"/>
    </location>
</feature>
<evidence type="ECO:0000256" key="2">
    <source>
        <dbReference type="ARBA" id="ARBA00023125"/>
    </source>
</evidence>
<dbReference type="GO" id="GO:0006355">
    <property type="term" value="P:regulation of DNA-templated transcription"/>
    <property type="evidence" value="ECO:0007669"/>
    <property type="project" value="InterPro"/>
</dbReference>
<dbReference type="PROSITE" id="PS50043">
    <property type="entry name" value="HTH_LUXR_2"/>
    <property type="match status" value="1"/>
</dbReference>
<dbReference type="EMBL" id="PXYX01000029">
    <property type="protein sequence ID" value="PSR25497.1"/>
    <property type="molecule type" value="Genomic_DNA"/>
</dbReference>
<name>A0A2T2WTD0_SULTH</name>
<dbReference type="GO" id="GO:0003677">
    <property type="term" value="F:DNA binding"/>
    <property type="evidence" value="ECO:0007669"/>
    <property type="project" value="UniProtKB-KW"/>
</dbReference>
<sequence length="78" mass="8923">MNSVGLTARETEILERVVQGLTDREIARDLVISPKTVDRHLRNIFRKLGVSSRTAYARCKKDGCNPSFIVFQWPTTIF</sequence>
<gene>
    <name evidence="5" type="ORF">C7B47_12095</name>
</gene>
<comment type="caution">
    <text evidence="5">The sequence shown here is derived from an EMBL/GenBank/DDBJ whole genome shotgun (WGS) entry which is preliminary data.</text>
</comment>
<dbReference type="Gene3D" id="1.10.10.10">
    <property type="entry name" value="Winged helix-like DNA-binding domain superfamily/Winged helix DNA-binding domain"/>
    <property type="match status" value="1"/>
</dbReference>
<keyword evidence="1" id="KW-0805">Transcription regulation</keyword>
<dbReference type="SUPFAM" id="SSF46894">
    <property type="entry name" value="C-terminal effector domain of the bipartite response regulators"/>
    <property type="match status" value="1"/>
</dbReference>
<evidence type="ECO:0000256" key="1">
    <source>
        <dbReference type="ARBA" id="ARBA00023015"/>
    </source>
</evidence>
<protein>
    <recommendedName>
        <fullName evidence="4">HTH luxR-type domain-containing protein</fullName>
    </recommendedName>
</protein>
<keyword evidence="2" id="KW-0238">DNA-binding</keyword>
<dbReference type="InterPro" id="IPR000792">
    <property type="entry name" value="Tscrpt_reg_LuxR_C"/>
</dbReference>
<evidence type="ECO:0000313" key="6">
    <source>
        <dbReference type="Proteomes" id="UP000242705"/>
    </source>
</evidence>
<reference evidence="5 6" key="1">
    <citation type="journal article" date="2014" name="BMC Genomics">
        <title>Comparison of environmental and isolate Sulfobacillus genomes reveals diverse carbon, sulfur, nitrogen, and hydrogen metabolisms.</title>
        <authorList>
            <person name="Justice N.B."/>
            <person name="Norman A."/>
            <person name="Brown C.T."/>
            <person name="Singh A."/>
            <person name="Thomas B.C."/>
            <person name="Banfield J.F."/>
        </authorList>
    </citation>
    <scope>NUCLEOTIDE SEQUENCE [LARGE SCALE GENOMIC DNA]</scope>
    <source>
        <strain evidence="5">AMDSBA5</strain>
    </source>
</reference>
<evidence type="ECO:0000259" key="4">
    <source>
        <dbReference type="PROSITE" id="PS50043"/>
    </source>
</evidence>
<dbReference type="InterPro" id="IPR036388">
    <property type="entry name" value="WH-like_DNA-bd_sf"/>
</dbReference>